<dbReference type="RefSeq" id="XP_022400507.1">
    <property type="nucleotide sequence ID" value="XM_022546688.1"/>
</dbReference>
<accession>A0A1L9VIQ4</accession>
<evidence type="ECO:0000313" key="2">
    <source>
        <dbReference type="Proteomes" id="UP000184300"/>
    </source>
</evidence>
<name>A0A1L9VIQ4_ASPGL</name>
<evidence type="ECO:0000313" key="1">
    <source>
        <dbReference type="EMBL" id="OJJ83809.1"/>
    </source>
</evidence>
<organism evidence="1 2">
    <name type="scientific">Aspergillus glaucus CBS 516.65</name>
    <dbReference type="NCBI Taxonomy" id="1160497"/>
    <lineage>
        <taxon>Eukaryota</taxon>
        <taxon>Fungi</taxon>
        <taxon>Dikarya</taxon>
        <taxon>Ascomycota</taxon>
        <taxon>Pezizomycotina</taxon>
        <taxon>Eurotiomycetes</taxon>
        <taxon>Eurotiomycetidae</taxon>
        <taxon>Eurotiales</taxon>
        <taxon>Aspergillaceae</taxon>
        <taxon>Aspergillus</taxon>
        <taxon>Aspergillus subgen. Aspergillus</taxon>
    </lineage>
</organism>
<dbReference type="Proteomes" id="UP000184300">
    <property type="component" value="Unassembled WGS sequence"/>
</dbReference>
<reference evidence="2" key="1">
    <citation type="journal article" date="2017" name="Genome Biol.">
        <title>Comparative genomics reveals high biological diversity and specific adaptations in the industrially and medically important fungal genus Aspergillus.</title>
        <authorList>
            <person name="de Vries R.P."/>
            <person name="Riley R."/>
            <person name="Wiebenga A."/>
            <person name="Aguilar-Osorio G."/>
            <person name="Amillis S."/>
            <person name="Uchima C.A."/>
            <person name="Anderluh G."/>
            <person name="Asadollahi M."/>
            <person name="Askin M."/>
            <person name="Barry K."/>
            <person name="Battaglia E."/>
            <person name="Bayram O."/>
            <person name="Benocci T."/>
            <person name="Braus-Stromeyer S.A."/>
            <person name="Caldana C."/>
            <person name="Canovas D."/>
            <person name="Cerqueira G.C."/>
            <person name="Chen F."/>
            <person name="Chen W."/>
            <person name="Choi C."/>
            <person name="Clum A."/>
            <person name="Dos Santos R.A."/>
            <person name="Damasio A.R."/>
            <person name="Diallinas G."/>
            <person name="Emri T."/>
            <person name="Fekete E."/>
            <person name="Flipphi M."/>
            <person name="Freyberg S."/>
            <person name="Gallo A."/>
            <person name="Gournas C."/>
            <person name="Habgood R."/>
            <person name="Hainaut M."/>
            <person name="Harispe M.L."/>
            <person name="Henrissat B."/>
            <person name="Hilden K.S."/>
            <person name="Hope R."/>
            <person name="Hossain A."/>
            <person name="Karabika E."/>
            <person name="Karaffa L."/>
            <person name="Karanyi Z."/>
            <person name="Krasevec N."/>
            <person name="Kuo A."/>
            <person name="Kusch H."/>
            <person name="LaButti K."/>
            <person name="Lagendijk E.L."/>
            <person name="Lapidus A."/>
            <person name="Levasseur A."/>
            <person name="Lindquist E."/>
            <person name="Lipzen A."/>
            <person name="Logrieco A.F."/>
            <person name="MacCabe A."/>
            <person name="Maekelae M.R."/>
            <person name="Malavazi I."/>
            <person name="Melin P."/>
            <person name="Meyer V."/>
            <person name="Mielnichuk N."/>
            <person name="Miskei M."/>
            <person name="Molnar A.P."/>
            <person name="Mule G."/>
            <person name="Ngan C.Y."/>
            <person name="Orejas M."/>
            <person name="Orosz E."/>
            <person name="Ouedraogo J.P."/>
            <person name="Overkamp K.M."/>
            <person name="Park H.-S."/>
            <person name="Perrone G."/>
            <person name="Piumi F."/>
            <person name="Punt P.J."/>
            <person name="Ram A.F."/>
            <person name="Ramon A."/>
            <person name="Rauscher S."/>
            <person name="Record E."/>
            <person name="Riano-Pachon D.M."/>
            <person name="Robert V."/>
            <person name="Roehrig J."/>
            <person name="Ruller R."/>
            <person name="Salamov A."/>
            <person name="Salih N.S."/>
            <person name="Samson R.A."/>
            <person name="Sandor E."/>
            <person name="Sanguinetti M."/>
            <person name="Schuetze T."/>
            <person name="Sepcic K."/>
            <person name="Shelest E."/>
            <person name="Sherlock G."/>
            <person name="Sophianopoulou V."/>
            <person name="Squina F.M."/>
            <person name="Sun H."/>
            <person name="Susca A."/>
            <person name="Todd R.B."/>
            <person name="Tsang A."/>
            <person name="Unkles S.E."/>
            <person name="van de Wiele N."/>
            <person name="van Rossen-Uffink D."/>
            <person name="Oliveira J.V."/>
            <person name="Vesth T.C."/>
            <person name="Visser J."/>
            <person name="Yu J.-H."/>
            <person name="Zhou M."/>
            <person name="Andersen M.R."/>
            <person name="Archer D.B."/>
            <person name="Baker S.E."/>
            <person name="Benoit I."/>
            <person name="Brakhage A.A."/>
            <person name="Braus G.H."/>
            <person name="Fischer R."/>
            <person name="Frisvad J.C."/>
            <person name="Goldman G.H."/>
            <person name="Houbraken J."/>
            <person name="Oakley B."/>
            <person name="Pocsi I."/>
            <person name="Scazzocchio C."/>
            <person name="Seiboth B."/>
            <person name="vanKuyk P.A."/>
            <person name="Wortman J."/>
            <person name="Dyer P.S."/>
            <person name="Grigoriev I.V."/>
        </authorList>
    </citation>
    <scope>NUCLEOTIDE SEQUENCE [LARGE SCALE GENOMIC DNA]</scope>
    <source>
        <strain evidence="2">CBS 516.65</strain>
    </source>
</reference>
<proteinExistence type="predicted"/>
<dbReference type="OrthoDB" id="10461139at2759"/>
<dbReference type="VEuPathDB" id="FungiDB:ASPGLDRAFT_47491"/>
<keyword evidence="2" id="KW-1185">Reference proteome</keyword>
<dbReference type="GeneID" id="34462949"/>
<dbReference type="EMBL" id="KV878898">
    <property type="protein sequence ID" value="OJJ83809.1"/>
    <property type="molecule type" value="Genomic_DNA"/>
</dbReference>
<gene>
    <name evidence="1" type="ORF">ASPGLDRAFT_47491</name>
</gene>
<protein>
    <submittedName>
        <fullName evidence="1">Uncharacterized protein</fullName>
    </submittedName>
</protein>
<dbReference type="AlphaFoldDB" id="A0A1L9VIQ4"/>
<sequence>MTCISHAVHDLRKHKTHLEGLDQSVFLQRTVTETYLSIYDNRLRDIGVDPLPPTSPTCDCIGHGSNRTSSSANDIIIIRLGEAAMNRFPEYGELLLQEISQRRVRGDKNLGDISKRYEVVQERFQRALGYLQHGEKLELYETLTRGYRLDFTLPYAEIMHPGL</sequence>